<dbReference type="Proteomes" id="UP000233469">
    <property type="component" value="Unassembled WGS sequence"/>
</dbReference>
<comment type="caution">
    <text evidence="1">The sequence shown here is derived from an EMBL/GenBank/DDBJ whole genome shotgun (WGS) entry which is preliminary data.</text>
</comment>
<evidence type="ECO:0000313" key="2">
    <source>
        <dbReference type="Proteomes" id="UP000233469"/>
    </source>
</evidence>
<dbReference type="Gene3D" id="3.80.10.10">
    <property type="entry name" value="Ribonuclease Inhibitor"/>
    <property type="match status" value="1"/>
</dbReference>
<dbReference type="VEuPathDB" id="FungiDB:FUN_003430"/>
<reference evidence="1 2" key="1">
    <citation type="submission" date="2016-04" db="EMBL/GenBank/DDBJ databases">
        <title>Genome analyses suggest a sexual origin of heterokaryosis in a supposedly ancient asexual fungus.</title>
        <authorList>
            <person name="Ropars J."/>
            <person name="Sedzielewska K."/>
            <person name="Noel J."/>
            <person name="Charron P."/>
            <person name="Farinelli L."/>
            <person name="Marton T."/>
            <person name="Kruger M."/>
            <person name="Pelin A."/>
            <person name="Brachmann A."/>
            <person name="Corradi N."/>
        </authorList>
    </citation>
    <scope>NUCLEOTIDE SEQUENCE [LARGE SCALE GENOMIC DNA]</scope>
    <source>
        <strain evidence="1 2">C2</strain>
    </source>
</reference>
<name>A0A2N1MJ65_9GLOM</name>
<dbReference type="VEuPathDB" id="FungiDB:RhiirFUN_023421"/>
<dbReference type="EMBL" id="LLXL01002151">
    <property type="protein sequence ID" value="PKK61652.1"/>
    <property type="molecule type" value="Genomic_DNA"/>
</dbReference>
<sequence>MVQLPIDCMNQILEYFTNDSRTLISCLLVNRYWCKATVRIYWEEIRNYKTLIACLPNESKEILNNNGILIPTSNLLFNYASFCKSLSLGVIICNIERFLKKQMVQNISDTRDCLKNISELQVYSNYNPAFFHQLSQICHNIRLLEIIIITSVSNGLSDLISAQQNLKRLQLIRDGYSTELRGIETLAEVIPNNLISIDIYGRRGFPQVLLTCFFEELQHAIFPQLQTLEFKFECPEDDLLIKFLENNGKNLKRFHVQRNGHTLNLAVIDLCPNLNYIATKIMYDIEPILKLFINSFQYLKYIDVYYEKSIFTKNNITVIMKGLTKNYLPEYLPHISFCKIRCIRIRYYTP</sequence>
<dbReference type="AlphaFoldDB" id="A0A2N1MJ65"/>
<evidence type="ECO:0000313" key="1">
    <source>
        <dbReference type="EMBL" id="PKK61652.1"/>
    </source>
</evidence>
<evidence type="ECO:0008006" key="3">
    <source>
        <dbReference type="Google" id="ProtNLM"/>
    </source>
</evidence>
<organism evidence="1 2">
    <name type="scientific">Rhizophagus irregularis</name>
    <dbReference type="NCBI Taxonomy" id="588596"/>
    <lineage>
        <taxon>Eukaryota</taxon>
        <taxon>Fungi</taxon>
        <taxon>Fungi incertae sedis</taxon>
        <taxon>Mucoromycota</taxon>
        <taxon>Glomeromycotina</taxon>
        <taxon>Glomeromycetes</taxon>
        <taxon>Glomerales</taxon>
        <taxon>Glomeraceae</taxon>
        <taxon>Rhizophagus</taxon>
    </lineage>
</organism>
<protein>
    <recommendedName>
        <fullName evidence="3">F-box domain-containing protein</fullName>
    </recommendedName>
</protein>
<dbReference type="InterPro" id="IPR032675">
    <property type="entry name" value="LRR_dom_sf"/>
</dbReference>
<reference evidence="1 2" key="2">
    <citation type="submission" date="2017-10" db="EMBL/GenBank/DDBJ databases">
        <title>Extensive intraspecific genome diversity in a model arbuscular mycorrhizal fungus.</title>
        <authorList>
            <person name="Chen E.C.H."/>
            <person name="Morin E."/>
            <person name="Baudet D."/>
            <person name="Noel J."/>
            <person name="Ndikumana S."/>
            <person name="Charron P."/>
            <person name="St-Onge C."/>
            <person name="Giorgi J."/>
            <person name="Grigoriev I.V."/>
            <person name="Roux C."/>
            <person name="Martin F.M."/>
            <person name="Corradi N."/>
        </authorList>
    </citation>
    <scope>NUCLEOTIDE SEQUENCE [LARGE SCALE GENOMIC DNA]</scope>
    <source>
        <strain evidence="1 2">C2</strain>
    </source>
</reference>
<accession>A0A2N1MJ65</accession>
<proteinExistence type="predicted"/>
<gene>
    <name evidence="1" type="ORF">RhiirC2_791494</name>
</gene>